<dbReference type="Gene3D" id="3.30.565.10">
    <property type="entry name" value="Histidine kinase-like ATPase, C-terminal domain"/>
    <property type="match status" value="1"/>
</dbReference>
<dbReference type="GO" id="GO:0005524">
    <property type="term" value="F:ATP binding"/>
    <property type="evidence" value="ECO:0007669"/>
    <property type="project" value="UniProtKB-KW"/>
</dbReference>
<dbReference type="Gene3D" id="3.30.450.20">
    <property type="entry name" value="PAS domain"/>
    <property type="match status" value="1"/>
</dbReference>
<keyword evidence="6 10" id="KW-0418">Kinase</keyword>
<sequence>MSKQLLPRNILFPMKCFFTLAIICAFPYLCLAQFYPAQPVVPESDLPKLLAVIQNTSENIQDRQNALISLANLYYNKPRKRYEDLDKSAAYAQMVLKEKKSEQRPRTWQEAITFAALVDIDKKEFEQAENLLPQLNGSFKIELMLRLAYAYCEADHDDRKHDWARATELANEVIRSNPEIRSTIHEIQARQIIALVHAKQQQPTAEKELLDIVAQFKKAGSRNYQTTLSALSEYCFHIGDQSRALFYSLEAVKAMKASKDSSMAGDIYANHAMMWTDNDEFDKGVSYINLAIKHYAQRAGRYNLSDPLFLFDVEYIYGKTSRHQQDLKQMKKMLAAAPPQTVSDRIYHNVIMGRIYRRLKKFDKSEIYYKKAYSISKKYGVAVQRTTAGLAQLYADSKQFAKARPFLYQELKFPKYFFNNGSFRHLHYMVYLTDSATGNYYDAIKHLSIYSNISHYDLTQSREREVQRLRIAFEAQQKEDEIQIKNQNIKLLGQNAKIQEERLRNANLSAVMAAVVALFLILVSVLILSKYRQNARNSREIEHKNTVITEKNQILEHLLNEKEWLLKEVHHRVKNNLHTIICLLESQASYLDNEALQALETSQNRIYAMSLIHQKLYQSDDIKTVDMKSYFADFLLFLSETFGTSQHIAIIQQIDPVNLPTSQAVPLALIVNEGVTNAFKHAFPSERDGVIRVSLHQYDGRLSLMIEDDGIGWNEESYDTVNSLGIQLMKGLSDDLGAEIFFENHAGTRISLVLKFNATEREATHSSLFA</sequence>
<keyword evidence="5" id="KW-0547">Nucleotide-binding</keyword>
<dbReference type="Proteomes" id="UP000199532">
    <property type="component" value="Unassembled WGS sequence"/>
</dbReference>
<dbReference type="InterPro" id="IPR005467">
    <property type="entry name" value="His_kinase_dom"/>
</dbReference>
<evidence type="ECO:0000313" key="11">
    <source>
        <dbReference type="Proteomes" id="UP000199532"/>
    </source>
</evidence>
<evidence type="ECO:0000256" key="3">
    <source>
        <dbReference type="ARBA" id="ARBA00022553"/>
    </source>
</evidence>
<keyword evidence="3" id="KW-0597">Phosphoprotein</keyword>
<comment type="catalytic activity">
    <reaction evidence="1">
        <text>ATP + protein L-histidine = ADP + protein N-phospho-L-histidine.</text>
        <dbReference type="EC" id="2.7.13.3"/>
    </reaction>
</comment>
<dbReference type="EC" id="2.7.13.3" evidence="2"/>
<feature type="transmembrane region" description="Helical" evidence="8">
    <location>
        <begin position="508"/>
        <end position="529"/>
    </location>
</feature>
<dbReference type="GO" id="GO:0004673">
    <property type="term" value="F:protein histidine kinase activity"/>
    <property type="evidence" value="ECO:0007669"/>
    <property type="project" value="UniProtKB-EC"/>
</dbReference>
<name>A0A1H6YJA0_9BACT</name>
<keyword evidence="7" id="KW-0067">ATP-binding</keyword>
<dbReference type="Gene3D" id="1.25.40.10">
    <property type="entry name" value="Tetratricopeptide repeat domain"/>
    <property type="match status" value="2"/>
</dbReference>
<evidence type="ECO:0000256" key="1">
    <source>
        <dbReference type="ARBA" id="ARBA00000085"/>
    </source>
</evidence>
<dbReference type="AlphaFoldDB" id="A0A1H6YJA0"/>
<dbReference type="Pfam" id="PF13581">
    <property type="entry name" value="HATPase_c_2"/>
    <property type="match status" value="1"/>
</dbReference>
<feature type="domain" description="Histidine kinase" evidence="9">
    <location>
        <begin position="568"/>
        <end position="758"/>
    </location>
</feature>
<dbReference type="EMBL" id="FNXY01000007">
    <property type="protein sequence ID" value="SEJ39047.1"/>
    <property type="molecule type" value="Genomic_DNA"/>
</dbReference>
<dbReference type="OrthoDB" id="9767435at2"/>
<dbReference type="InterPro" id="IPR003594">
    <property type="entry name" value="HATPase_dom"/>
</dbReference>
<evidence type="ECO:0000256" key="4">
    <source>
        <dbReference type="ARBA" id="ARBA00022679"/>
    </source>
</evidence>
<dbReference type="SUPFAM" id="SSF55874">
    <property type="entry name" value="ATPase domain of HSP90 chaperone/DNA topoisomerase II/histidine kinase"/>
    <property type="match status" value="1"/>
</dbReference>
<dbReference type="PANTHER" id="PTHR41523:SF8">
    <property type="entry name" value="ETHYLENE RESPONSE SENSOR PROTEIN"/>
    <property type="match status" value="1"/>
</dbReference>
<keyword evidence="8" id="KW-0812">Transmembrane</keyword>
<keyword evidence="11" id="KW-1185">Reference proteome</keyword>
<dbReference type="SUPFAM" id="SSF48452">
    <property type="entry name" value="TPR-like"/>
    <property type="match status" value="1"/>
</dbReference>
<protein>
    <recommendedName>
        <fullName evidence="2">histidine kinase</fullName>
        <ecNumber evidence="2">2.7.13.3</ecNumber>
    </recommendedName>
</protein>
<dbReference type="InterPro" id="IPR011495">
    <property type="entry name" value="Sig_transdc_His_kin_sub2_dim/P"/>
</dbReference>
<proteinExistence type="predicted"/>
<keyword evidence="4" id="KW-0808">Transferase</keyword>
<dbReference type="SMART" id="SM00387">
    <property type="entry name" value="HATPase_c"/>
    <property type="match status" value="1"/>
</dbReference>
<dbReference type="PANTHER" id="PTHR41523">
    <property type="entry name" value="TWO-COMPONENT SYSTEM SENSOR PROTEIN"/>
    <property type="match status" value="1"/>
</dbReference>
<evidence type="ECO:0000256" key="6">
    <source>
        <dbReference type="ARBA" id="ARBA00022777"/>
    </source>
</evidence>
<dbReference type="CDD" id="cd16936">
    <property type="entry name" value="HATPase_RsbW-like"/>
    <property type="match status" value="1"/>
</dbReference>
<evidence type="ECO:0000256" key="5">
    <source>
        <dbReference type="ARBA" id="ARBA00022741"/>
    </source>
</evidence>
<reference evidence="10 11" key="1">
    <citation type="submission" date="2016-10" db="EMBL/GenBank/DDBJ databases">
        <authorList>
            <person name="de Groot N.N."/>
        </authorList>
    </citation>
    <scope>NUCLEOTIDE SEQUENCE [LARGE SCALE GENOMIC DNA]</scope>
    <source>
        <strain evidence="10 11">DSM 19938</strain>
    </source>
</reference>
<accession>A0A1H6YJA0</accession>
<evidence type="ECO:0000256" key="2">
    <source>
        <dbReference type="ARBA" id="ARBA00012438"/>
    </source>
</evidence>
<dbReference type="STRING" id="408657.SAMN04487995_4420"/>
<gene>
    <name evidence="10" type="ORF">SAMN04487995_4420</name>
</gene>
<evidence type="ECO:0000313" key="10">
    <source>
        <dbReference type="EMBL" id="SEJ39047.1"/>
    </source>
</evidence>
<evidence type="ECO:0000259" key="9">
    <source>
        <dbReference type="PROSITE" id="PS50109"/>
    </source>
</evidence>
<dbReference type="RefSeq" id="WP_090338424.1">
    <property type="nucleotide sequence ID" value="NZ_FNXY01000007.1"/>
</dbReference>
<dbReference type="InterPro" id="IPR011990">
    <property type="entry name" value="TPR-like_helical_dom_sf"/>
</dbReference>
<keyword evidence="8" id="KW-0472">Membrane</keyword>
<evidence type="ECO:0000256" key="8">
    <source>
        <dbReference type="SAM" id="Phobius"/>
    </source>
</evidence>
<dbReference type="PROSITE" id="PS50109">
    <property type="entry name" value="HIS_KIN"/>
    <property type="match status" value="1"/>
</dbReference>
<keyword evidence="8" id="KW-1133">Transmembrane helix</keyword>
<dbReference type="InterPro" id="IPR036890">
    <property type="entry name" value="HATPase_C_sf"/>
</dbReference>
<evidence type="ECO:0000256" key="7">
    <source>
        <dbReference type="ARBA" id="ARBA00022840"/>
    </source>
</evidence>
<organism evidence="10 11">
    <name type="scientific">Dyadobacter koreensis</name>
    <dbReference type="NCBI Taxonomy" id="408657"/>
    <lineage>
        <taxon>Bacteria</taxon>
        <taxon>Pseudomonadati</taxon>
        <taxon>Bacteroidota</taxon>
        <taxon>Cytophagia</taxon>
        <taxon>Cytophagales</taxon>
        <taxon>Spirosomataceae</taxon>
        <taxon>Dyadobacter</taxon>
    </lineage>
</organism>
<dbReference type="Pfam" id="PF07568">
    <property type="entry name" value="HisKA_2"/>
    <property type="match status" value="1"/>
</dbReference>